<keyword evidence="3" id="KW-0809">Transit peptide</keyword>
<evidence type="ECO:0000256" key="2">
    <source>
        <dbReference type="ARBA" id="ARBA00022832"/>
    </source>
</evidence>
<evidence type="ECO:0000256" key="6">
    <source>
        <dbReference type="ARBA" id="ARBA00040545"/>
    </source>
</evidence>
<dbReference type="Pfam" id="PF00378">
    <property type="entry name" value="ECH_1"/>
    <property type="match status" value="1"/>
</dbReference>
<accession>A0ABP9DX02</accession>
<name>A0ABP9DX02_9PSEU</name>
<keyword evidence="8" id="KW-1185">Reference proteome</keyword>
<dbReference type="RefSeq" id="WP_274230977.1">
    <property type="nucleotide sequence ID" value="NZ_BAABHQ010000001.1"/>
</dbReference>
<dbReference type="InterPro" id="IPR052377">
    <property type="entry name" value="Mitochondrial_ECH-domain"/>
</dbReference>
<dbReference type="InterPro" id="IPR014748">
    <property type="entry name" value="Enoyl-CoA_hydra_C"/>
</dbReference>
<dbReference type="CDD" id="cd06558">
    <property type="entry name" value="crotonase-like"/>
    <property type="match status" value="1"/>
</dbReference>
<evidence type="ECO:0000313" key="8">
    <source>
        <dbReference type="Proteomes" id="UP001500457"/>
    </source>
</evidence>
<dbReference type="PANTHER" id="PTHR43602:SF1">
    <property type="entry name" value="ENOYL-COA HYDRATASE DOMAIN-CONTAINING PROTEIN 3, MITOCHONDRIAL"/>
    <property type="match status" value="1"/>
</dbReference>
<evidence type="ECO:0000313" key="7">
    <source>
        <dbReference type="EMBL" id="GAA4860667.1"/>
    </source>
</evidence>
<evidence type="ECO:0000256" key="5">
    <source>
        <dbReference type="ARBA" id="ARBA00037410"/>
    </source>
</evidence>
<dbReference type="PANTHER" id="PTHR43602">
    <property type="match status" value="1"/>
</dbReference>
<dbReference type="InterPro" id="IPR001753">
    <property type="entry name" value="Enoyl-CoA_hydra/iso"/>
</dbReference>
<organism evidence="7 8">
    <name type="scientific">Actinomycetospora straminea</name>
    <dbReference type="NCBI Taxonomy" id="663607"/>
    <lineage>
        <taxon>Bacteria</taxon>
        <taxon>Bacillati</taxon>
        <taxon>Actinomycetota</taxon>
        <taxon>Actinomycetes</taxon>
        <taxon>Pseudonocardiales</taxon>
        <taxon>Pseudonocardiaceae</taxon>
        <taxon>Actinomycetospora</taxon>
    </lineage>
</organism>
<dbReference type="NCBIfam" id="NF006008">
    <property type="entry name" value="PRK08139.1"/>
    <property type="match status" value="1"/>
</dbReference>
<protein>
    <recommendedName>
        <fullName evidence="6">Enoyl-CoA hydratase domain-containing protein 3, mitochondrial</fullName>
    </recommendedName>
</protein>
<comment type="function">
    <text evidence="5">May play a role in fatty acid biosynthesis and insulin sensitivity.</text>
</comment>
<dbReference type="InterPro" id="IPR029045">
    <property type="entry name" value="ClpP/crotonase-like_dom_sf"/>
</dbReference>
<dbReference type="Proteomes" id="UP001500457">
    <property type="component" value="Unassembled WGS sequence"/>
</dbReference>
<reference evidence="8" key="1">
    <citation type="journal article" date="2019" name="Int. J. Syst. Evol. Microbiol.">
        <title>The Global Catalogue of Microorganisms (GCM) 10K type strain sequencing project: providing services to taxonomists for standard genome sequencing and annotation.</title>
        <authorList>
            <consortium name="The Broad Institute Genomics Platform"/>
            <consortium name="The Broad Institute Genome Sequencing Center for Infectious Disease"/>
            <person name="Wu L."/>
            <person name="Ma J."/>
        </authorList>
    </citation>
    <scope>NUCLEOTIDE SEQUENCE [LARGE SCALE GENOMIC DNA]</scope>
    <source>
        <strain evidence="8">JCM 17983</strain>
    </source>
</reference>
<dbReference type="SUPFAM" id="SSF52096">
    <property type="entry name" value="ClpP/crotonase"/>
    <property type="match status" value="1"/>
</dbReference>
<dbReference type="Gene3D" id="3.90.226.10">
    <property type="entry name" value="2-enoyl-CoA Hydratase, Chain A, domain 1"/>
    <property type="match status" value="1"/>
</dbReference>
<dbReference type="EMBL" id="BAABHQ010000001">
    <property type="protein sequence ID" value="GAA4860667.1"/>
    <property type="molecule type" value="Genomic_DNA"/>
</dbReference>
<keyword evidence="2" id="KW-0276">Fatty acid metabolism</keyword>
<evidence type="ECO:0000256" key="1">
    <source>
        <dbReference type="ARBA" id="ARBA00005254"/>
    </source>
</evidence>
<evidence type="ECO:0000256" key="3">
    <source>
        <dbReference type="ARBA" id="ARBA00022946"/>
    </source>
</evidence>
<dbReference type="Gene3D" id="1.10.12.10">
    <property type="entry name" value="Lyase 2-enoyl-coa Hydratase, Chain A, domain 2"/>
    <property type="match status" value="1"/>
</dbReference>
<sequence length="262" mass="27530">MTVSAPAAVRVEVEGSTAVLTLDNPKRRNALSVATMTELTAALRDASAREGVRVIVLRAEGPAFSAGHDLSEMIDRTLEQEREVFAVCTELMTTLHAVPQPVIAAVQGVAVAAGCQLVAACDLAVAADVAVFGTPGVKIGLFCSTPMVAVTRAIGRKRAMQLLLTGETIDAATAAEWGLVNQVVAPDALDGAVRELAAKVADASAVTLRIGKEAFYRQVDLPEDAAYEQMQETMATNAMTCDAQEGMSAFLAKRAPVWAHHD</sequence>
<comment type="caution">
    <text evidence="7">The sequence shown here is derived from an EMBL/GenBank/DDBJ whole genome shotgun (WGS) entry which is preliminary data.</text>
</comment>
<comment type="similarity">
    <text evidence="1">Belongs to the enoyl-CoA hydratase/isomerase family.</text>
</comment>
<proteinExistence type="inferred from homology"/>
<evidence type="ECO:0000256" key="4">
    <source>
        <dbReference type="ARBA" id="ARBA00023098"/>
    </source>
</evidence>
<gene>
    <name evidence="7" type="ORF">GCM10023203_04890</name>
</gene>
<keyword evidence="4" id="KW-0443">Lipid metabolism</keyword>